<dbReference type="InterPro" id="IPR036291">
    <property type="entry name" value="NAD(P)-bd_dom_sf"/>
</dbReference>
<dbReference type="Proteomes" id="UP000094960">
    <property type="component" value="Chromosome"/>
</dbReference>
<dbReference type="RefSeq" id="WP_069777698.1">
    <property type="nucleotide sequence ID" value="NZ_CP017248.1"/>
</dbReference>
<dbReference type="GO" id="GO:0016491">
    <property type="term" value="F:oxidoreductase activity"/>
    <property type="evidence" value="ECO:0007669"/>
    <property type="project" value="UniProtKB-KW"/>
</dbReference>
<dbReference type="SMART" id="SM00822">
    <property type="entry name" value="PKS_KR"/>
    <property type="match status" value="1"/>
</dbReference>
<reference evidence="5" key="1">
    <citation type="submission" date="2016-09" db="EMBL/GenBank/DDBJ databases">
        <title>Streptomyces puniciscabiei strain:TW1S1 Genome sequencing and assembly.</title>
        <authorList>
            <person name="Kim M.-K."/>
            <person name="Kim S.B."/>
        </authorList>
    </citation>
    <scope>NUCLEOTIDE SEQUENCE [LARGE SCALE GENOMIC DNA]</scope>
    <source>
        <strain evidence="5">TW1S1</strain>
    </source>
</reference>
<sequence length="249" mass="26363">MPLSGQVAVVTGSSRGIGHSVALAFAERGAKVVVNSHSDVTGGEALVQTIKENGGSALYVQADVADTTDVERLFTASEEAFGPIDVLVNNAGLTEGMPILDSTKEHWLRMLNINFLSTVLCSVRAARTMKERGTGAIINTSSIRGFDATGREGVMAYSAAKAAVNNFTRTLAKELAPNVRVNAVAPGFVETSYMDRTDDALKESWLDIIPLRQFIAPDDIAGAYVFLAESPYMTGTLLTADAGFTLGRG</sequence>
<dbReference type="AlphaFoldDB" id="A0A1D7Y6F4"/>
<dbReference type="FunFam" id="3.40.50.720:FF:000084">
    <property type="entry name" value="Short-chain dehydrogenase reductase"/>
    <property type="match status" value="1"/>
</dbReference>
<dbReference type="InterPro" id="IPR002347">
    <property type="entry name" value="SDR_fam"/>
</dbReference>
<evidence type="ECO:0000259" key="3">
    <source>
        <dbReference type="SMART" id="SM00822"/>
    </source>
</evidence>
<evidence type="ECO:0000313" key="4">
    <source>
        <dbReference type="EMBL" id="AOR31050.1"/>
    </source>
</evidence>
<dbReference type="SUPFAM" id="SSF51735">
    <property type="entry name" value="NAD(P)-binding Rossmann-fold domains"/>
    <property type="match status" value="1"/>
</dbReference>
<dbReference type="InterPro" id="IPR050259">
    <property type="entry name" value="SDR"/>
</dbReference>
<organism evidence="4 5">
    <name type="scientific">Streptomyces fodineus</name>
    <dbReference type="NCBI Taxonomy" id="1904616"/>
    <lineage>
        <taxon>Bacteria</taxon>
        <taxon>Bacillati</taxon>
        <taxon>Actinomycetota</taxon>
        <taxon>Actinomycetes</taxon>
        <taxon>Kitasatosporales</taxon>
        <taxon>Streptomycetaceae</taxon>
        <taxon>Streptomyces</taxon>
    </lineage>
</organism>
<protein>
    <recommendedName>
        <fullName evidence="3">Ketoreductase domain-containing protein</fullName>
    </recommendedName>
</protein>
<dbReference type="PANTHER" id="PTHR42879:SF2">
    <property type="entry name" value="3-OXOACYL-[ACYL-CARRIER-PROTEIN] REDUCTASE FABG"/>
    <property type="match status" value="1"/>
</dbReference>
<evidence type="ECO:0000256" key="1">
    <source>
        <dbReference type="ARBA" id="ARBA00006484"/>
    </source>
</evidence>
<dbReference type="InterPro" id="IPR057326">
    <property type="entry name" value="KR_dom"/>
</dbReference>
<accession>A0A1D7Y6F4</accession>
<evidence type="ECO:0000256" key="2">
    <source>
        <dbReference type="ARBA" id="ARBA00023002"/>
    </source>
</evidence>
<dbReference type="Gene3D" id="3.40.50.720">
    <property type="entry name" value="NAD(P)-binding Rossmann-like Domain"/>
    <property type="match status" value="1"/>
</dbReference>
<evidence type="ECO:0000313" key="5">
    <source>
        <dbReference type="Proteomes" id="UP000094960"/>
    </source>
</evidence>
<dbReference type="PRINTS" id="PR00081">
    <property type="entry name" value="GDHRDH"/>
</dbReference>
<dbReference type="NCBIfam" id="NF005559">
    <property type="entry name" value="PRK07231.1"/>
    <property type="match status" value="1"/>
</dbReference>
<dbReference type="Pfam" id="PF13561">
    <property type="entry name" value="adh_short_C2"/>
    <property type="match status" value="1"/>
</dbReference>
<dbReference type="PRINTS" id="PR00080">
    <property type="entry name" value="SDRFAMILY"/>
</dbReference>
<dbReference type="EMBL" id="CP017248">
    <property type="protein sequence ID" value="AOR31050.1"/>
    <property type="molecule type" value="Genomic_DNA"/>
</dbReference>
<dbReference type="CDD" id="cd05233">
    <property type="entry name" value="SDR_c"/>
    <property type="match status" value="1"/>
</dbReference>
<dbReference type="PANTHER" id="PTHR42879">
    <property type="entry name" value="3-OXOACYL-(ACYL-CARRIER-PROTEIN) REDUCTASE"/>
    <property type="match status" value="1"/>
</dbReference>
<name>A0A1D7Y6F4_9ACTN</name>
<dbReference type="KEGG" id="spun:BFF78_08350"/>
<keyword evidence="5" id="KW-1185">Reference proteome</keyword>
<gene>
    <name evidence="4" type="ORF">BFF78_08350</name>
</gene>
<proteinExistence type="inferred from homology"/>
<feature type="domain" description="Ketoreductase" evidence="3">
    <location>
        <begin position="6"/>
        <end position="191"/>
    </location>
</feature>
<comment type="similarity">
    <text evidence="1">Belongs to the short-chain dehydrogenases/reductases (SDR) family.</text>
</comment>
<keyword evidence="2" id="KW-0560">Oxidoreductase</keyword>